<dbReference type="RefSeq" id="WP_149235132.1">
    <property type="nucleotide sequence ID" value="NZ_JALJXJ010000012.1"/>
</dbReference>
<dbReference type="InterPro" id="IPR000894">
    <property type="entry name" value="RuBisCO_ssu_dom"/>
</dbReference>
<dbReference type="Proteomes" id="UP000324927">
    <property type="component" value="Unassembled WGS sequence"/>
</dbReference>
<dbReference type="Gene3D" id="3.30.190.10">
    <property type="entry name" value="Ribulose bisphosphate carboxylase, small subunit"/>
    <property type="match status" value="1"/>
</dbReference>
<dbReference type="PANTHER" id="PTHR31262:SF23">
    <property type="entry name" value="RIBULOSE BISPHOSPHATE CARBOXYLASE SMALL SUBUNIT"/>
    <property type="match status" value="1"/>
</dbReference>
<gene>
    <name evidence="4" type="primary">cbbS</name>
    <name evidence="6" type="ORF">FZ942_32205</name>
</gene>
<name>A0A5A9G3I6_AZOLI</name>
<comment type="subunit">
    <text evidence="3 4">Heterohexadecamer of 8 large and 8 small subunits.</text>
</comment>
<evidence type="ECO:0000256" key="3">
    <source>
        <dbReference type="ARBA" id="ARBA00038826"/>
    </source>
</evidence>
<evidence type="ECO:0000256" key="1">
    <source>
        <dbReference type="ARBA" id="ARBA00022567"/>
    </source>
</evidence>
<dbReference type="PANTHER" id="PTHR31262">
    <property type="entry name" value="RIBULOSE BISPHOSPHATE CARBOXYLASE SMALL CHAIN 1, CHLOROPLASTIC"/>
    <property type="match status" value="1"/>
</dbReference>
<dbReference type="GO" id="GO:0019253">
    <property type="term" value="P:reductive pentose-phosphate cycle"/>
    <property type="evidence" value="ECO:0007669"/>
    <property type="project" value="UniProtKB-UniRule"/>
</dbReference>
<sequence>MRLTQGQFSFLPDLTDGEITKQVQYALDQGWAVAVEFTDDPHPRNSYWTMWGNPMFDLRDAKGVMMEIDACRTAHPDQYVKVLAFDSSHGFETVRMSYLINRPAEEPGFELLRAEGPGRRIGYTVRSYATGRPSGKRYSGETGHGT</sequence>
<dbReference type="SMART" id="SM00961">
    <property type="entry name" value="RuBisCO_small"/>
    <property type="match status" value="1"/>
</dbReference>
<dbReference type="Pfam" id="PF00101">
    <property type="entry name" value="RuBisCO_small"/>
    <property type="match status" value="1"/>
</dbReference>
<accession>A0A5A9G3I6</accession>
<evidence type="ECO:0000256" key="2">
    <source>
        <dbReference type="ARBA" id="ARBA00023300"/>
    </source>
</evidence>
<dbReference type="InterPro" id="IPR036385">
    <property type="entry name" value="RuBisCO_ssu_sf"/>
</dbReference>
<feature type="domain" description="Ribulose bisphosphate carboxylase small subunit" evidence="5">
    <location>
        <begin position="4"/>
        <end position="103"/>
    </location>
</feature>
<keyword evidence="2 4" id="KW-0120">Carbon dioxide fixation</keyword>
<reference evidence="6 7" key="1">
    <citation type="submission" date="2019-08" db="EMBL/GenBank/DDBJ databases">
        <authorList>
            <person name="Grouzdev D."/>
            <person name="Tikhonova E."/>
            <person name="Kravchenko I."/>
        </authorList>
    </citation>
    <scope>NUCLEOTIDE SEQUENCE [LARGE SCALE GENOMIC DNA]</scope>
    <source>
        <strain evidence="6 7">59b</strain>
    </source>
</reference>
<dbReference type="SUPFAM" id="SSF55239">
    <property type="entry name" value="RuBisCO, small subunit"/>
    <property type="match status" value="1"/>
</dbReference>
<protein>
    <recommendedName>
        <fullName evidence="4">Ribulose bisphosphate carboxylase small subunit</fullName>
        <shortName evidence="4">RuBisCO small subunit</shortName>
    </recommendedName>
</protein>
<evidence type="ECO:0000313" key="6">
    <source>
        <dbReference type="EMBL" id="KAA0589098.1"/>
    </source>
</evidence>
<comment type="miscellaneous">
    <text evidence="4">The basic functional RuBisCO is composed of a large chain homodimer in a 'head-to-tail' conformation. In form I RuBisCO this homodimer is arranged in a barrel-like tetramer with the small subunits forming a tetrameric 'cap' on each end of the 'barrel'.</text>
</comment>
<dbReference type="CDD" id="cd03527">
    <property type="entry name" value="RuBisCO_small"/>
    <property type="match status" value="1"/>
</dbReference>
<comment type="similarity">
    <text evidence="4">Belongs to the RuBisCO small chain family.</text>
</comment>
<organism evidence="6 7">
    <name type="scientific">Azospirillum lipoferum</name>
    <dbReference type="NCBI Taxonomy" id="193"/>
    <lineage>
        <taxon>Bacteria</taxon>
        <taxon>Pseudomonadati</taxon>
        <taxon>Pseudomonadota</taxon>
        <taxon>Alphaproteobacteria</taxon>
        <taxon>Rhodospirillales</taxon>
        <taxon>Azospirillaceae</taxon>
        <taxon>Azospirillum</taxon>
    </lineage>
</organism>
<dbReference type="EMBL" id="VTTN01000024">
    <property type="protein sequence ID" value="KAA0589098.1"/>
    <property type="molecule type" value="Genomic_DNA"/>
</dbReference>
<dbReference type="OrthoDB" id="9788955at2"/>
<dbReference type="HAMAP" id="MF_00859">
    <property type="entry name" value="RuBisCO_S_bact"/>
    <property type="match status" value="1"/>
</dbReference>
<evidence type="ECO:0000256" key="4">
    <source>
        <dbReference type="HAMAP-Rule" id="MF_00859"/>
    </source>
</evidence>
<proteinExistence type="inferred from homology"/>
<dbReference type="GO" id="GO:0016984">
    <property type="term" value="F:ribulose-bisphosphate carboxylase activity"/>
    <property type="evidence" value="ECO:0007669"/>
    <property type="project" value="UniProtKB-UniRule"/>
</dbReference>
<keyword evidence="1 4" id="KW-0113">Calvin cycle</keyword>
<keyword evidence="7" id="KW-1185">Reference proteome</keyword>
<dbReference type="AlphaFoldDB" id="A0A5A9G3I6"/>
<evidence type="ECO:0000259" key="5">
    <source>
        <dbReference type="SMART" id="SM00961"/>
    </source>
</evidence>
<evidence type="ECO:0000313" key="7">
    <source>
        <dbReference type="Proteomes" id="UP000324927"/>
    </source>
</evidence>
<comment type="function">
    <text evidence="4">RuBisCO catalyzes two reactions: the carboxylation of D-ribulose 1,5-bisphosphate, the primary event in carbon dioxide fixation, as well as the oxidative fragmentation of the pentose substrate. Both reactions occur simultaneously and in competition at the same active site. Although the small subunit is not catalytic it is essential for maximal activity.</text>
</comment>
<dbReference type="InterPro" id="IPR024681">
    <property type="entry name" value="RuBisCO_ssu"/>
</dbReference>
<comment type="caution">
    <text evidence="6">The sequence shown here is derived from an EMBL/GenBank/DDBJ whole genome shotgun (WGS) entry which is preliminary data.</text>
</comment>